<keyword evidence="2" id="KW-1185">Reference proteome</keyword>
<reference evidence="1 2" key="1">
    <citation type="submission" date="2023-05" db="EMBL/GenBank/DDBJ databases">
        <title>B98-5 Cell Line De Novo Hybrid Assembly: An Optical Mapping Approach.</title>
        <authorList>
            <person name="Kananen K."/>
            <person name="Auerbach J.A."/>
            <person name="Kautto E."/>
            <person name="Blachly J.S."/>
        </authorList>
    </citation>
    <scope>NUCLEOTIDE SEQUENCE [LARGE SCALE GENOMIC DNA]</scope>
    <source>
        <strain evidence="1">B95-8</strain>
        <tissue evidence="1">Cell line</tissue>
    </source>
</reference>
<dbReference type="Proteomes" id="UP001266305">
    <property type="component" value="Unassembled WGS sequence"/>
</dbReference>
<dbReference type="EMBL" id="JASSZA010000001">
    <property type="protein sequence ID" value="KAK2121415.1"/>
    <property type="molecule type" value="Genomic_DNA"/>
</dbReference>
<comment type="caution">
    <text evidence="1">The sequence shown here is derived from an EMBL/GenBank/DDBJ whole genome shotgun (WGS) entry which is preliminary data.</text>
</comment>
<sequence length="89" mass="10785">MTKQEKVEKQVFSIWWQKMLQHRENRLAERMCLALRGVEQRKLMRAELHHQHTVLLRALQAWVTYQGRVQSILQEVAAKESQHNRQLLR</sequence>
<proteinExistence type="predicted"/>
<accession>A0ABQ9WIC9</accession>
<name>A0ABQ9WIC9_SAGOE</name>
<gene>
    <name evidence="1" type="ORF">P7K49_002801</name>
</gene>
<evidence type="ECO:0000313" key="1">
    <source>
        <dbReference type="EMBL" id="KAK2121415.1"/>
    </source>
</evidence>
<organism evidence="1 2">
    <name type="scientific">Saguinus oedipus</name>
    <name type="common">Cotton-top tamarin</name>
    <name type="synonym">Oedipomidas oedipus</name>
    <dbReference type="NCBI Taxonomy" id="9490"/>
    <lineage>
        <taxon>Eukaryota</taxon>
        <taxon>Metazoa</taxon>
        <taxon>Chordata</taxon>
        <taxon>Craniata</taxon>
        <taxon>Vertebrata</taxon>
        <taxon>Euteleostomi</taxon>
        <taxon>Mammalia</taxon>
        <taxon>Eutheria</taxon>
        <taxon>Euarchontoglires</taxon>
        <taxon>Primates</taxon>
        <taxon>Haplorrhini</taxon>
        <taxon>Platyrrhini</taxon>
        <taxon>Cebidae</taxon>
        <taxon>Callitrichinae</taxon>
        <taxon>Saguinus</taxon>
    </lineage>
</organism>
<protein>
    <submittedName>
        <fullName evidence="1">Uncharacterized protein</fullName>
    </submittedName>
</protein>
<evidence type="ECO:0000313" key="2">
    <source>
        <dbReference type="Proteomes" id="UP001266305"/>
    </source>
</evidence>